<name>F8K4X4_STREN</name>
<evidence type="ECO:0000256" key="7">
    <source>
        <dbReference type="HAMAP-Rule" id="MF_02065"/>
    </source>
</evidence>
<reference evidence="10" key="1">
    <citation type="submission" date="2011-12" db="EMBL/GenBank/DDBJ databases">
        <title>Complete genome sequence of Streptomyces cattleya strain DSM 46488.</title>
        <authorList>
            <person name="Ou H.-Y."/>
            <person name="Li P."/>
            <person name="Zhao C."/>
            <person name="O'Hagan D."/>
            <person name="Deng Z."/>
        </authorList>
    </citation>
    <scope>NUCLEOTIDE SEQUENCE [LARGE SCALE GENOMIC DNA]</scope>
    <source>
        <strain evidence="10">ATCC 35852 / DSM 46488 / JCM 4925 / NBRC 14057 / NRRL 8057</strain>
    </source>
</reference>
<feature type="compositionally biased region" description="Basic and acidic residues" evidence="8">
    <location>
        <begin position="166"/>
        <end position="177"/>
    </location>
</feature>
<evidence type="ECO:0000256" key="3">
    <source>
        <dbReference type="ARBA" id="ARBA00022989"/>
    </source>
</evidence>
<evidence type="ECO:0000256" key="2">
    <source>
        <dbReference type="ARBA" id="ARBA00022692"/>
    </source>
</evidence>
<keyword evidence="4 7" id="KW-0472">Membrane</keyword>
<feature type="compositionally biased region" description="Low complexity" evidence="8">
    <location>
        <begin position="45"/>
        <end position="80"/>
    </location>
</feature>
<accession>F8K4X4</accession>
<dbReference type="KEGG" id="sct:SCAT_5325"/>
<dbReference type="Gene3D" id="3.30.1490.480">
    <property type="entry name" value="Endolytic murein transglycosylase"/>
    <property type="match status" value="1"/>
</dbReference>
<dbReference type="GO" id="GO:0009252">
    <property type="term" value="P:peptidoglycan biosynthetic process"/>
    <property type="evidence" value="ECO:0007669"/>
    <property type="project" value="UniProtKB-UniRule"/>
</dbReference>
<dbReference type="HOGENOM" id="CLU_025574_4_3_11"/>
<evidence type="ECO:0000256" key="1">
    <source>
        <dbReference type="ARBA" id="ARBA00022475"/>
    </source>
</evidence>
<organism evidence="9 10">
    <name type="scientific">Streptantibioticus cattleyicolor (strain ATCC 35852 / DSM 46488 / JCM 4925 / NBRC 14057 / NRRL 8057)</name>
    <name type="common">Streptomyces cattleya</name>
    <dbReference type="NCBI Taxonomy" id="1003195"/>
    <lineage>
        <taxon>Bacteria</taxon>
        <taxon>Bacillati</taxon>
        <taxon>Actinomycetota</taxon>
        <taxon>Actinomycetes</taxon>
        <taxon>Kitasatosporales</taxon>
        <taxon>Streptomycetaceae</taxon>
        <taxon>Streptantibioticus</taxon>
    </lineage>
</organism>
<accession>G8X3T8</accession>
<dbReference type="PANTHER" id="PTHR30518:SF2">
    <property type="entry name" value="ENDOLYTIC MUREIN TRANSGLYCOSYLASE"/>
    <property type="match status" value="1"/>
</dbReference>
<feature type="compositionally biased region" description="Pro residues" evidence="8">
    <location>
        <begin position="81"/>
        <end position="90"/>
    </location>
</feature>
<feature type="compositionally biased region" description="Acidic residues" evidence="8">
    <location>
        <begin position="200"/>
        <end position="209"/>
    </location>
</feature>
<dbReference type="HAMAP" id="MF_02065">
    <property type="entry name" value="MltG"/>
    <property type="match status" value="1"/>
</dbReference>
<keyword evidence="1 7" id="KW-1003">Cell membrane</keyword>
<evidence type="ECO:0000313" key="9">
    <source>
        <dbReference type="EMBL" id="AEW97693.1"/>
    </source>
</evidence>
<dbReference type="KEGG" id="scy:SCATT_53220"/>
<keyword evidence="5 7" id="KW-0456">Lyase</keyword>
<comment type="function">
    <text evidence="7">Functions as a peptidoglycan terminase that cleaves nascent peptidoglycan strands endolytically to terminate their elongation.</text>
</comment>
<dbReference type="EC" id="4.2.2.29" evidence="7"/>
<evidence type="ECO:0000313" key="10">
    <source>
        <dbReference type="Proteomes" id="UP000007842"/>
    </source>
</evidence>
<comment type="subcellular location">
    <subcellularLocation>
        <location evidence="7">Cell membrane</location>
        <topology evidence="7">Single-pass membrane protein</topology>
    </subcellularLocation>
</comment>
<evidence type="ECO:0000256" key="8">
    <source>
        <dbReference type="SAM" id="MobiDB-lite"/>
    </source>
</evidence>
<dbReference type="GO" id="GO:0005886">
    <property type="term" value="C:plasma membrane"/>
    <property type="evidence" value="ECO:0007669"/>
    <property type="project" value="UniProtKB-SubCell"/>
</dbReference>
<dbReference type="Proteomes" id="UP000007842">
    <property type="component" value="Chromosome"/>
</dbReference>
<dbReference type="Pfam" id="PF02618">
    <property type="entry name" value="YceG"/>
    <property type="match status" value="1"/>
</dbReference>
<proteinExistence type="inferred from homology"/>
<dbReference type="GO" id="GO:0071555">
    <property type="term" value="P:cell wall organization"/>
    <property type="evidence" value="ECO:0007669"/>
    <property type="project" value="UniProtKB-KW"/>
</dbReference>
<dbReference type="RefSeq" id="WP_014146027.1">
    <property type="nucleotide sequence ID" value="NC_016111.1"/>
</dbReference>
<comment type="similarity">
    <text evidence="7">Belongs to the transglycosylase MltG family.</text>
</comment>
<comment type="catalytic activity">
    <reaction evidence="7">
        <text>a peptidoglycan chain = a peptidoglycan chain with N-acetyl-1,6-anhydromuramyl-[peptide] at the reducing end + a peptidoglycan chain with N-acetylglucosamine at the non-reducing end.</text>
        <dbReference type="EC" id="4.2.2.29"/>
    </reaction>
</comment>
<feature type="site" description="Important for catalytic activity" evidence="7">
    <location>
        <position position="463"/>
    </location>
</feature>
<dbReference type="eggNOG" id="COG1559">
    <property type="taxonomic scope" value="Bacteria"/>
</dbReference>
<dbReference type="EMBL" id="CP003219">
    <property type="protein sequence ID" value="AEW97693.1"/>
    <property type="molecule type" value="Genomic_DNA"/>
</dbReference>
<gene>
    <name evidence="7" type="primary">mltG</name>
    <name evidence="9" type="ordered locus">SCATT_53220</name>
</gene>
<protein>
    <recommendedName>
        <fullName evidence="7">Endolytic murein transglycosylase</fullName>
        <ecNumber evidence="7">4.2.2.29</ecNumber>
    </recommendedName>
    <alternativeName>
        <fullName evidence="7">Peptidoglycan lytic transglycosylase</fullName>
    </alternativeName>
    <alternativeName>
        <fullName evidence="7">Peptidoglycan polymerization terminase</fullName>
    </alternativeName>
</protein>
<evidence type="ECO:0000256" key="6">
    <source>
        <dbReference type="ARBA" id="ARBA00023316"/>
    </source>
</evidence>
<dbReference type="PATRIC" id="fig|1003195.11.peg.6748"/>
<keyword evidence="2 7" id="KW-0812">Transmembrane</keyword>
<keyword evidence="3 7" id="KW-1133">Transmembrane helix</keyword>
<dbReference type="InterPro" id="IPR003770">
    <property type="entry name" value="MLTG-like"/>
</dbReference>
<keyword evidence="6 7" id="KW-0961">Cell wall biogenesis/degradation</keyword>
<dbReference type="AlphaFoldDB" id="F8K4X4"/>
<feature type="region of interest" description="Disordered" evidence="8">
    <location>
        <begin position="1"/>
        <end position="229"/>
    </location>
</feature>
<dbReference type="PANTHER" id="PTHR30518">
    <property type="entry name" value="ENDOLYTIC MUREIN TRANSGLYCOSYLASE"/>
    <property type="match status" value="1"/>
</dbReference>
<dbReference type="NCBIfam" id="TIGR00247">
    <property type="entry name" value="endolytic transglycosylase MltG"/>
    <property type="match status" value="1"/>
</dbReference>
<dbReference type="OrthoDB" id="9814591at2"/>
<keyword evidence="10" id="KW-1185">Reference proteome</keyword>
<feature type="transmembrane region" description="Helical" evidence="7">
    <location>
        <begin position="233"/>
        <end position="256"/>
    </location>
</feature>
<evidence type="ECO:0000256" key="5">
    <source>
        <dbReference type="ARBA" id="ARBA00023239"/>
    </source>
</evidence>
<dbReference type="STRING" id="1003195.SCATT_53220"/>
<sequence>MTDYGRGPAPQPWHTDDPLYGDPAGHSGQDGHSTGGWDPYQDHLAQQYPQAFPHQQAPYPQPQYAETYADQYADPGYQQAPYPPQYPDPGPAYWDDAPQRQQPYADPGPQAYPGWEQQPPADPYAGYVPQQEAYGTGYAEPHPQAPFHEQPVPEQAPEQGAFTEQPVHEESAVERTAEWQAFDDDADGTEQHPFFTGSDSGDDEADDDAGQAPATRREGRRERRRRGAGKRRSGASCLIAVVALGAVLGGGGWFGYRYYQNHIAPPPDYAGSGSGEVQVEIPERASIALVGNILKKDGVVKSVDAFTAAAHANPKGLSIQSGVYLLHQQMSASAAVAMMLSPSSQSTLTIPEGTRAVRVYTLIDEKLRLPAGSTAKVAHDQAGSLGLPDWATGDKIKDPLEGFLFPDRYAAAQGMKPQDVLKQMVQRATSQYDQLGVDSANASKLGLKSPLEVLTVASLVQAEGKTDDDFRKMSRVVYNRLDPANRQTFGILEFDSTYNYIKNQNSTRLSLGAMRALDDPYNTYRYKGLPPGPIDNPGTAAIKAALDPEPGNWYYFISLDGKTTQFTETWAEHEKLAKQYKG</sequence>
<evidence type="ECO:0000256" key="4">
    <source>
        <dbReference type="ARBA" id="ARBA00023136"/>
    </source>
</evidence>
<dbReference type="GO" id="GO:0008932">
    <property type="term" value="F:lytic endotransglycosylase activity"/>
    <property type="evidence" value="ECO:0007669"/>
    <property type="project" value="UniProtKB-UniRule"/>
</dbReference>